<reference evidence="3 4" key="1">
    <citation type="submission" date="2019-03" db="EMBL/GenBank/DDBJ databases">
        <title>Genomic Encyclopedia of Type Strains, Phase IV (KMG-IV): sequencing the most valuable type-strain genomes for metagenomic binning, comparative biology and taxonomic classification.</title>
        <authorList>
            <person name="Goeker M."/>
        </authorList>
    </citation>
    <scope>NUCLEOTIDE SEQUENCE [LARGE SCALE GENOMIC DNA]</scope>
    <source>
        <strain evidence="3 4">DSM 25287</strain>
    </source>
</reference>
<evidence type="ECO:0000259" key="2">
    <source>
        <dbReference type="Pfam" id="PF01592"/>
    </source>
</evidence>
<dbReference type="EMBL" id="SLWY01000030">
    <property type="protein sequence ID" value="TCO76393.1"/>
    <property type="molecule type" value="Genomic_DNA"/>
</dbReference>
<dbReference type="CDD" id="cd06664">
    <property type="entry name" value="IscU_like"/>
    <property type="match status" value="1"/>
</dbReference>
<dbReference type="Pfam" id="PF01592">
    <property type="entry name" value="NifU_N"/>
    <property type="match status" value="1"/>
</dbReference>
<dbReference type="NCBIfam" id="TIGR01994">
    <property type="entry name" value="SUF_scaf_2"/>
    <property type="match status" value="1"/>
</dbReference>
<dbReference type="SUPFAM" id="SSF82649">
    <property type="entry name" value="SufE/NifU"/>
    <property type="match status" value="1"/>
</dbReference>
<dbReference type="Proteomes" id="UP000295765">
    <property type="component" value="Unassembled WGS sequence"/>
</dbReference>
<dbReference type="AlphaFoldDB" id="A0A4R2KRK3"/>
<name>A0A4R2KRK3_9GAMM</name>
<evidence type="ECO:0000313" key="3">
    <source>
        <dbReference type="EMBL" id="TCO76393.1"/>
    </source>
</evidence>
<dbReference type="GO" id="GO:0016226">
    <property type="term" value="P:iron-sulfur cluster assembly"/>
    <property type="evidence" value="ECO:0007669"/>
    <property type="project" value="InterPro"/>
</dbReference>
<sequence length="147" mass="15941">MSDLRDLYQEVILDHNKRPRNFRVIDPASHHAEGFNPLCGDRIAVFVDVVDGVIRDLSFQGQGCAISTASASLMTEALKGHPVSDLDALFDKFHELVTSDGPTPPGLGKLAVLAGVRDYPSRVKCATLAWHALKAALEHRADPVATE</sequence>
<comment type="caution">
    <text evidence="3">The sequence shown here is derived from an EMBL/GenBank/DDBJ whole genome shotgun (WGS) entry which is preliminary data.</text>
</comment>
<evidence type="ECO:0000256" key="1">
    <source>
        <dbReference type="ARBA" id="ARBA00006420"/>
    </source>
</evidence>
<dbReference type="InterPro" id="IPR002871">
    <property type="entry name" value="NIF_FeS_clus_asmbl_NifU_N"/>
</dbReference>
<evidence type="ECO:0000313" key="4">
    <source>
        <dbReference type="Proteomes" id="UP000295765"/>
    </source>
</evidence>
<dbReference type="Gene3D" id="3.90.1010.10">
    <property type="match status" value="1"/>
</dbReference>
<accession>A0A4R2KRK3</accession>
<keyword evidence="4" id="KW-1185">Reference proteome</keyword>
<dbReference type="FunFam" id="3.90.1010.10:FF:000002">
    <property type="entry name" value="Iron-sulfur cluster assembly scaffold protein NifU"/>
    <property type="match status" value="1"/>
</dbReference>
<dbReference type="RefSeq" id="WP_132545645.1">
    <property type="nucleotide sequence ID" value="NZ_SLWY01000030.1"/>
</dbReference>
<organism evidence="3 4">
    <name type="scientific">Plasticicumulans lactativorans</name>
    <dbReference type="NCBI Taxonomy" id="1133106"/>
    <lineage>
        <taxon>Bacteria</taxon>
        <taxon>Pseudomonadati</taxon>
        <taxon>Pseudomonadota</taxon>
        <taxon>Gammaproteobacteria</taxon>
        <taxon>Candidatus Competibacteraceae</taxon>
        <taxon>Plasticicumulans</taxon>
    </lineage>
</organism>
<feature type="domain" description="NIF system FeS cluster assembly NifU N-terminal" evidence="2">
    <location>
        <begin position="8"/>
        <end position="125"/>
    </location>
</feature>
<dbReference type="GO" id="GO:0005506">
    <property type="term" value="F:iron ion binding"/>
    <property type="evidence" value="ECO:0007669"/>
    <property type="project" value="InterPro"/>
</dbReference>
<comment type="similarity">
    <text evidence="1">Belongs to the NifU family.</text>
</comment>
<dbReference type="PANTHER" id="PTHR10093">
    <property type="entry name" value="IRON-SULFUR CLUSTER ASSEMBLY ENZYME NIFU HOMOLOG"/>
    <property type="match status" value="1"/>
</dbReference>
<dbReference type="GO" id="GO:0051536">
    <property type="term" value="F:iron-sulfur cluster binding"/>
    <property type="evidence" value="ECO:0007669"/>
    <property type="project" value="InterPro"/>
</dbReference>
<dbReference type="OrthoDB" id="9804157at2"/>
<gene>
    <name evidence="3" type="ORF">EV699_13016</name>
</gene>
<protein>
    <submittedName>
        <fullName evidence="3">Nitrogen fixation NifU-like protein</fullName>
    </submittedName>
</protein>
<proteinExistence type="inferred from homology"/>